<feature type="transmembrane region" description="Helical" evidence="7">
    <location>
        <begin position="76"/>
        <end position="95"/>
    </location>
</feature>
<keyword evidence="9" id="KW-0645">Protease</keyword>
<evidence type="ECO:0000313" key="9">
    <source>
        <dbReference type="EMBL" id="NYI39976.1"/>
    </source>
</evidence>
<sequence length="175" mass="18814">MTIIAMNVAFYLYGGATGMVAWQNRFGLAPIYGLNEPWRWVTSGFVHVSVLHIGINMLMLYQFGRQLEGILGWKRFVTLYGVSLLGGSLAIVLLAPSNSLHVGASGAIFGLFAAYGVLLYSRKLPWQSLAATAGIWLVAGFFLPGISWEGHVGGAITGAVAMVVILAMNKAKRHS</sequence>
<comment type="caution">
    <text evidence="9">The sequence shown here is derived from an EMBL/GenBank/DDBJ whole genome shotgun (WGS) entry which is preliminary data.</text>
</comment>
<dbReference type="InterPro" id="IPR035952">
    <property type="entry name" value="Rhomboid-like_sf"/>
</dbReference>
<comment type="subcellular location">
    <subcellularLocation>
        <location evidence="1">Membrane</location>
        <topology evidence="1">Multi-pass membrane protein</topology>
    </subcellularLocation>
</comment>
<gene>
    <name evidence="9" type="ORF">BKA03_000095</name>
</gene>
<evidence type="ECO:0000256" key="7">
    <source>
        <dbReference type="SAM" id="Phobius"/>
    </source>
</evidence>
<keyword evidence="3 7" id="KW-0812">Transmembrane</keyword>
<name>A0A7Z0CG41_9MICO</name>
<evidence type="ECO:0000256" key="6">
    <source>
        <dbReference type="ARBA" id="ARBA00023136"/>
    </source>
</evidence>
<evidence type="ECO:0000259" key="8">
    <source>
        <dbReference type="Pfam" id="PF01694"/>
    </source>
</evidence>
<evidence type="ECO:0000256" key="2">
    <source>
        <dbReference type="ARBA" id="ARBA00009045"/>
    </source>
</evidence>
<reference evidence="9 10" key="1">
    <citation type="submission" date="2020-07" db="EMBL/GenBank/DDBJ databases">
        <title>Sequencing the genomes of 1000 actinobacteria strains.</title>
        <authorList>
            <person name="Klenk H.-P."/>
        </authorList>
    </citation>
    <scope>NUCLEOTIDE SEQUENCE [LARGE SCALE GENOMIC DNA]</scope>
    <source>
        <strain evidence="9 10">DSM 19970</strain>
    </source>
</reference>
<dbReference type="EMBL" id="JACBZO010000001">
    <property type="protein sequence ID" value="NYI39976.1"/>
    <property type="molecule type" value="Genomic_DNA"/>
</dbReference>
<dbReference type="GO" id="GO:0004252">
    <property type="term" value="F:serine-type endopeptidase activity"/>
    <property type="evidence" value="ECO:0007669"/>
    <property type="project" value="InterPro"/>
</dbReference>
<dbReference type="PANTHER" id="PTHR43731">
    <property type="entry name" value="RHOMBOID PROTEASE"/>
    <property type="match status" value="1"/>
</dbReference>
<dbReference type="InterPro" id="IPR022764">
    <property type="entry name" value="Peptidase_S54_rhomboid_dom"/>
</dbReference>
<proteinExistence type="inferred from homology"/>
<feature type="transmembrane region" description="Helical" evidence="7">
    <location>
        <begin position="101"/>
        <end position="121"/>
    </location>
</feature>
<protein>
    <submittedName>
        <fullName evidence="9">Membrane associated rhomboid family serine protease</fullName>
    </submittedName>
</protein>
<dbReference type="RefSeq" id="WP_062075674.1">
    <property type="nucleotide sequence ID" value="NZ_BBRC01000012.1"/>
</dbReference>
<evidence type="ECO:0000256" key="1">
    <source>
        <dbReference type="ARBA" id="ARBA00004141"/>
    </source>
</evidence>
<dbReference type="GO" id="GO:0016020">
    <property type="term" value="C:membrane"/>
    <property type="evidence" value="ECO:0007669"/>
    <property type="project" value="UniProtKB-SubCell"/>
</dbReference>
<evidence type="ECO:0000256" key="4">
    <source>
        <dbReference type="ARBA" id="ARBA00022801"/>
    </source>
</evidence>
<keyword evidence="6 7" id="KW-0472">Membrane</keyword>
<dbReference type="Pfam" id="PF01694">
    <property type="entry name" value="Rhomboid"/>
    <property type="match status" value="1"/>
</dbReference>
<accession>A0A7Z0CG41</accession>
<dbReference type="AlphaFoldDB" id="A0A7Z0CG41"/>
<keyword evidence="4" id="KW-0378">Hydrolase</keyword>
<evidence type="ECO:0000256" key="5">
    <source>
        <dbReference type="ARBA" id="ARBA00022989"/>
    </source>
</evidence>
<dbReference type="Gene3D" id="1.20.1540.10">
    <property type="entry name" value="Rhomboid-like"/>
    <property type="match status" value="1"/>
</dbReference>
<comment type="similarity">
    <text evidence="2">Belongs to the peptidase S54 family.</text>
</comment>
<feature type="domain" description="Peptidase S54 rhomboid" evidence="8">
    <location>
        <begin position="35"/>
        <end position="166"/>
    </location>
</feature>
<dbReference type="OrthoDB" id="9807874at2"/>
<organism evidence="9 10">
    <name type="scientific">Demequina lutea</name>
    <dbReference type="NCBI Taxonomy" id="431489"/>
    <lineage>
        <taxon>Bacteria</taxon>
        <taxon>Bacillati</taxon>
        <taxon>Actinomycetota</taxon>
        <taxon>Actinomycetes</taxon>
        <taxon>Micrococcales</taxon>
        <taxon>Demequinaceae</taxon>
        <taxon>Demequina</taxon>
    </lineage>
</organism>
<evidence type="ECO:0000256" key="3">
    <source>
        <dbReference type="ARBA" id="ARBA00022692"/>
    </source>
</evidence>
<evidence type="ECO:0000313" key="10">
    <source>
        <dbReference type="Proteomes" id="UP000547973"/>
    </source>
</evidence>
<feature type="transmembrane region" description="Helical" evidence="7">
    <location>
        <begin position="128"/>
        <end position="146"/>
    </location>
</feature>
<dbReference type="PANTHER" id="PTHR43731:SF14">
    <property type="entry name" value="PRESENILIN-ASSOCIATED RHOMBOID-LIKE PROTEIN, MITOCHONDRIAL"/>
    <property type="match status" value="1"/>
</dbReference>
<keyword evidence="10" id="KW-1185">Reference proteome</keyword>
<dbReference type="InterPro" id="IPR050925">
    <property type="entry name" value="Rhomboid_protease_S54"/>
</dbReference>
<keyword evidence="5 7" id="KW-1133">Transmembrane helix</keyword>
<dbReference type="GO" id="GO:0006508">
    <property type="term" value="P:proteolysis"/>
    <property type="evidence" value="ECO:0007669"/>
    <property type="project" value="UniProtKB-KW"/>
</dbReference>
<dbReference type="SUPFAM" id="SSF144091">
    <property type="entry name" value="Rhomboid-like"/>
    <property type="match status" value="1"/>
</dbReference>
<feature type="transmembrane region" description="Helical" evidence="7">
    <location>
        <begin position="44"/>
        <end position="64"/>
    </location>
</feature>
<dbReference type="Proteomes" id="UP000547973">
    <property type="component" value="Unassembled WGS sequence"/>
</dbReference>
<feature type="transmembrane region" description="Helical" evidence="7">
    <location>
        <begin position="152"/>
        <end position="169"/>
    </location>
</feature>